<keyword evidence="9" id="KW-1185">Reference proteome</keyword>
<sequence>MSCDNLVDEQPISEIGFTEFWKTPNDAENGVAGAYDRMQKSFKANHYFWGEMRADNFHEGSGGATANNLELVFNDLTSGNDYFRWNNLYNLINQANLAIKYLPEIQGVNRSLLGEAYALRAFAYFHAIRVWGSVPVFTDPIENQNQELQRPRTNGTTIMNEVIIPDIIAAEGFMEQFANPYRFSKSSIFCLQAEVYMHLQDYNKAKEALDKFEALNEFTLTNSVQGWQNLFLNDIGEKIPSGITTINGPELELRGTGKIQSGSELILSINFDLLDTDRAAIYAIFMTGIPSFYISPALENKWRTKFPIDSTTWVNKYPTVAPQLTQKVSYTDNGVLLDSLAPVYGDWRYFLCREGDIDVLSQEIGEARSTKYQKTNAGLGFDDSDIVLYRYSGMKLLLAEAENRLGNTTKALELVNEIRTARMLPMVTLTEFGATIDDRENYILDERQLELLGEGKRWWDLMRTGKTIEVMNPILNTVPNGIPLTPQRIFSPIFDDHLIENPLLEQTLGYN</sequence>
<dbReference type="InterPro" id="IPR012944">
    <property type="entry name" value="SusD_RagB_dom"/>
</dbReference>
<protein>
    <recommendedName>
        <fullName evidence="10">RagB/SusD family nutrient uptake outer membrane protein</fullName>
    </recommendedName>
</protein>
<keyword evidence="4" id="KW-0472">Membrane</keyword>
<dbReference type="GO" id="GO:0009279">
    <property type="term" value="C:cell outer membrane"/>
    <property type="evidence" value="ECO:0007669"/>
    <property type="project" value="UniProtKB-SubCell"/>
</dbReference>
<evidence type="ECO:0000256" key="1">
    <source>
        <dbReference type="ARBA" id="ARBA00004442"/>
    </source>
</evidence>
<proteinExistence type="inferred from homology"/>
<dbReference type="EMBL" id="MQUA01000004">
    <property type="protein sequence ID" value="PQB08938.1"/>
    <property type="molecule type" value="Genomic_DNA"/>
</dbReference>
<dbReference type="Pfam" id="PF14322">
    <property type="entry name" value="SusD-like_3"/>
    <property type="match status" value="1"/>
</dbReference>
<comment type="subcellular location">
    <subcellularLocation>
        <location evidence="1">Cell outer membrane</location>
    </subcellularLocation>
</comment>
<dbReference type="Pfam" id="PF07980">
    <property type="entry name" value="SusD_RagB"/>
    <property type="match status" value="1"/>
</dbReference>
<dbReference type="Proteomes" id="UP000239522">
    <property type="component" value="Unassembled WGS sequence"/>
</dbReference>
<evidence type="ECO:0000259" key="6">
    <source>
        <dbReference type="Pfam" id="PF07980"/>
    </source>
</evidence>
<feature type="domain" description="SusD-like N-terminal" evidence="7">
    <location>
        <begin position="28"/>
        <end position="196"/>
    </location>
</feature>
<dbReference type="InterPro" id="IPR033985">
    <property type="entry name" value="SusD-like_N"/>
</dbReference>
<evidence type="ECO:0000256" key="5">
    <source>
        <dbReference type="ARBA" id="ARBA00023237"/>
    </source>
</evidence>
<evidence type="ECO:0000259" key="7">
    <source>
        <dbReference type="Pfam" id="PF14322"/>
    </source>
</evidence>
<gene>
    <name evidence="8" type="ORF">BST83_00855</name>
</gene>
<dbReference type="Gene3D" id="1.25.40.390">
    <property type="match status" value="1"/>
</dbReference>
<evidence type="ECO:0000313" key="9">
    <source>
        <dbReference type="Proteomes" id="UP000239522"/>
    </source>
</evidence>
<dbReference type="SUPFAM" id="SSF48452">
    <property type="entry name" value="TPR-like"/>
    <property type="match status" value="1"/>
</dbReference>
<feature type="domain" description="RagB/SusD" evidence="6">
    <location>
        <begin position="371"/>
        <end position="472"/>
    </location>
</feature>
<evidence type="ECO:0000256" key="4">
    <source>
        <dbReference type="ARBA" id="ARBA00023136"/>
    </source>
</evidence>
<name>A0A2S7L2I9_9FLAO</name>
<evidence type="ECO:0008006" key="10">
    <source>
        <dbReference type="Google" id="ProtNLM"/>
    </source>
</evidence>
<keyword evidence="3" id="KW-0732">Signal</keyword>
<keyword evidence="5" id="KW-0998">Cell outer membrane</keyword>
<accession>A0A2S7L2I9</accession>
<evidence type="ECO:0000256" key="2">
    <source>
        <dbReference type="ARBA" id="ARBA00006275"/>
    </source>
</evidence>
<comment type="caution">
    <text evidence="8">The sequence shown here is derived from an EMBL/GenBank/DDBJ whole genome shotgun (WGS) entry which is preliminary data.</text>
</comment>
<reference evidence="8 9" key="1">
    <citation type="submission" date="2016-11" db="EMBL/GenBank/DDBJ databases">
        <title>Trade-off between light-utilization and light-protection in marine flavobacteria.</title>
        <authorList>
            <person name="Kumagai Y."/>
        </authorList>
    </citation>
    <scope>NUCLEOTIDE SEQUENCE [LARGE SCALE GENOMIC DNA]</scope>
    <source>
        <strain evidence="8 9">ATCC 700397</strain>
    </source>
</reference>
<comment type="similarity">
    <text evidence="2">Belongs to the SusD family.</text>
</comment>
<evidence type="ECO:0000313" key="8">
    <source>
        <dbReference type="EMBL" id="PQB08938.1"/>
    </source>
</evidence>
<evidence type="ECO:0000256" key="3">
    <source>
        <dbReference type="ARBA" id="ARBA00022729"/>
    </source>
</evidence>
<dbReference type="AlphaFoldDB" id="A0A2S7L2I9"/>
<dbReference type="InterPro" id="IPR011990">
    <property type="entry name" value="TPR-like_helical_dom_sf"/>
</dbReference>
<organism evidence="8 9">
    <name type="scientific">Polaribacter filamentus</name>
    <dbReference type="NCBI Taxonomy" id="53483"/>
    <lineage>
        <taxon>Bacteria</taxon>
        <taxon>Pseudomonadati</taxon>
        <taxon>Bacteroidota</taxon>
        <taxon>Flavobacteriia</taxon>
        <taxon>Flavobacteriales</taxon>
        <taxon>Flavobacteriaceae</taxon>
    </lineage>
</organism>